<dbReference type="AlphaFoldDB" id="J6EV03"/>
<organism evidence="6 7">
    <name type="scientific">Trichosporon asahii var. asahii (strain ATCC 90039 / CBS 2479 / JCM 2466 / KCTC 7840 / NBRC 103889/ NCYC 2677 / UAMH 7654)</name>
    <name type="common">Yeast</name>
    <dbReference type="NCBI Taxonomy" id="1186058"/>
    <lineage>
        <taxon>Eukaryota</taxon>
        <taxon>Fungi</taxon>
        <taxon>Dikarya</taxon>
        <taxon>Basidiomycota</taxon>
        <taxon>Agaricomycotina</taxon>
        <taxon>Tremellomycetes</taxon>
        <taxon>Trichosporonales</taxon>
        <taxon>Trichosporonaceae</taxon>
        <taxon>Trichosporon</taxon>
    </lineage>
</organism>
<dbReference type="CDD" id="cd06558">
    <property type="entry name" value="crotonase-like"/>
    <property type="match status" value="1"/>
</dbReference>
<dbReference type="Gene3D" id="3.90.226.10">
    <property type="entry name" value="2-enoyl-CoA Hydratase, Chain A, domain 1"/>
    <property type="match status" value="1"/>
</dbReference>
<dbReference type="Proteomes" id="UP000002748">
    <property type="component" value="Unassembled WGS sequence"/>
</dbReference>
<dbReference type="SUPFAM" id="SSF52096">
    <property type="entry name" value="ClpP/crotonase"/>
    <property type="match status" value="1"/>
</dbReference>
<sequence>MITLLRPRPHVFRHVRSSLLATHVRHNSTREVCNGELIYEERGGARIFTLNRPKQLNAISGEMFHSLIDTIGDPSVKVVLGQGVGRAFASGGDIKSVVHYISSTKDSERKIGESFLCASLTANWEAAHLEVPYVSFMDGITMGGGAGLSLPANIRIATPRTQFAMPECKIGYCPDVASSYWLMQLDGYIGAWMAVTSADIFGRMAYELGICTHYVSEESVPEIEDRIASLSSPTPAEISALVSEYHLEGNGEPSSKANRGGRSTLTPAIRRYLDNVFSLPSIAQIYDTLGLTSGLEPEVAEWALQQRAAMSERGPTGMAVALANYQDALKAKSLYESVHRDTLLAASFAGPHRRTNDLVIGCNHSLIEKKPPPIPFDPSIDRIRELDPDIVREKFCSHNPDAIQLPLVPKPEGANTTWGEFRRWGVPSEEAVRAAMHHGLKGEDLDNELVKEDSKRTPELKQAVRDIEQYVDGTNQ</sequence>
<dbReference type="Pfam" id="PF16113">
    <property type="entry name" value="ECH_2"/>
    <property type="match status" value="1"/>
</dbReference>
<feature type="domain" description="Enoyl-CoA hydratase/isomerase" evidence="5">
    <location>
        <begin position="46"/>
        <end position="373"/>
    </location>
</feature>
<comment type="caution">
    <text evidence="6">The sequence shown here is derived from an EMBL/GenBank/DDBJ whole genome shotgun (WGS) entry which is preliminary data.</text>
</comment>
<comment type="catalytic activity">
    <reaction evidence="1">
        <text>3-hydroxy-2-methylpropanoyl-CoA + H2O = 3-hydroxy-2-methylpropanoate + CoA + H(+)</text>
        <dbReference type="Rhea" id="RHEA:20888"/>
        <dbReference type="ChEBI" id="CHEBI:11805"/>
        <dbReference type="ChEBI" id="CHEBI:15377"/>
        <dbReference type="ChEBI" id="CHEBI:15378"/>
        <dbReference type="ChEBI" id="CHEBI:57287"/>
        <dbReference type="ChEBI" id="CHEBI:57340"/>
        <dbReference type="EC" id="3.1.2.4"/>
    </reaction>
</comment>
<protein>
    <recommendedName>
        <fullName evidence="2">3-hydroxyisobutyryl-CoA hydrolase</fullName>
        <ecNumber evidence="2">3.1.2.4</ecNumber>
    </recommendedName>
</protein>
<evidence type="ECO:0000256" key="1">
    <source>
        <dbReference type="ARBA" id="ARBA00001709"/>
    </source>
</evidence>
<reference evidence="6 7" key="1">
    <citation type="journal article" date="2012" name="Eukaryot. Cell">
        <title>Draft genome sequence of CBS 2479, the standard type strain of Trichosporon asahii.</title>
        <authorList>
            <person name="Yang R.Y."/>
            <person name="Li H.T."/>
            <person name="Zhu H."/>
            <person name="Zhou G.P."/>
            <person name="Wang M."/>
            <person name="Wang L."/>
        </authorList>
    </citation>
    <scope>NUCLEOTIDE SEQUENCE [LARGE SCALE GENOMIC DNA]</scope>
    <source>
        <strain evidence="7">ATCC 90039 / CBS 2479 / JCM 2466 / KCTC 7840 / NCYC 2677 / UAMH 7654</strain>
    </source>
</reference>
<dbReference type="RefSeq" id="XP_014179293.1">
    <property type="nucleotide sequence ID" value="XM_014323818.1"/>
</dbReference>
<accession>J6EV03</accession>
<gene>
    <name evidence="6" type="ORF">A1Q1_02556</name>
</gene>
<dbReference type="InterPro" id="IPR029045">
    <property type="entry name" value="ClpP/crotonase-like_dom_sf"/>
</dbReference>
<dbReference type="PANTHER" id="PTHR43176">
    <property type="entry name" value="3-HYDROXYISOBUTYRYL-COA HYDROLASE-RELATED"/>
    <property type="match status" value="1"/>
</dbReference>
<proteinExistence type="predicted"/>
<dbReference type="InterPro" id="IPR032259">
    <property type="entry name" value="HIBYL-CoA-H"/>
</dbReference>
<dbReference type="VEuPathDB" id="FungiDB:A1Q1_02556"/>
<evidence type="ECO:0000256" key="2">
    <source>
        <dbReference type="ARBA" id="ARBA00011915"/>
    </source>
</evidence>
<dbReference type="GO" id="GO:0003860">
    <property type="term" value="F:3-hydroxyisobutyryl-CoA hydrolase activity"/>
    <property type="evidence" value="ECO:0007669"/>
    <property type="project" value="UniProtKB-EC"/>
</dbReference>
<dbReference type="HOGENOM" id="CLU_009834_22_0_1"/>
<evidence type="ECO:0000313" key="7">
    <source>
        <dbReference type="Proteomes" id="UP000002748"/>
    </source>
</evidence>
<keyword evidence="3 6" id="KW-0378">Hydrolase</keyword>
<evidence type="ECO:0000256" key="4">
    <source>
        <dbReference type="SAM" id="MobiDB-lite"/>
    </source>
</evidence>
<feature type="compositionally biased region" description="Basic and acidic residues" evidence="4">
    <location>
        <begin position="444"/>
        <end position="468"/>
    </location>
</feature>
<dbReference type="GO" id="GO:0005739">
    <property type="term" value="C:mitochondrion"/>
    <property type="evidence" value="ECO:0007669"/>
    <property type="project" value="TreeGrafter"/>
</dbReference>
<dbReference type="EMBL" id="ALBS01000204">
    <property type="protein sequence ID" value="EJT48424.1"/>
    <property type="molecule type" value="Genomic_DNA"/>
</dbReference>
<dbReference type="KEGG" id="tasa:A1Q1_02556"/>
<feature type="region of interest" description="Disordered" evidence="4">
    <location>
        <begin position="444"/>
        <end position="476"/>
    </location>
</feature>
<dbReference type="EC" id="3.1.2.4" evidence="2"/>
<evidence type="ECO:0000313" key="6">
    <source>
        <dbReference type="EMBL" id="EJT48424.1"/>
    </source>
</evidence>
<evidence type="ECO:0000259" key="5">
    <source>
        <dbReference type="Pfam" id="PF16113"/>
    </source>
</evidence>
<evidence type="ECO:0000256" key="3">
    <source>
        <dbReference type="ARBA" id="ARBA00022801"/>
    </source>
</evidence>
<dbReference type="PANTHER" id="PTHR43176:SF3">
    <property type="entry name" value="3-HYDROXYISOBUTYRYL-COA HYDROLASE, MITOCHONDRIAL"/>
    <property type="match status" value="1"/>
</dbReference>
<dbReference type="GeneID" id="25986070"/>
<name>J6EV03_TRIAS</name>
<dbReference type="GO" id="GO:0006574">
    <property type="term" value="P:L-valine catabolic process"/>
    <property type="evidence" value="ECO:0007669"/>
    <property type="project" value="TreeGrafter"/>
</dbReference>
<dbReference type="OrthoDB" id="1737613at2759"/>
<dbReference type="InterPro" id="IPR045004">
    <property type="entry name" value="ECH_dom"/>
</dbReference>